<keyword evidence="2" id="KW-1185">Reference proteome</keyword>
<dbReference type="KEGG" id="bgv:CAL12_10685"/>
<dbReference type="InterPro" id="IPR027417">
    <property type="entry name" value="P-loop_NTPase"/>
</dbReference>
<sequence length="210" mass="23133">MSRPVLYVLAGINGAGKSSIGGHLLTEAGLAWFNPDTFARELVRQSGYEQSEANIAAWTEGVRRLDDAIARRRTYAFETTLGGRTIVKKLIAAAATHDVLVWFCGLRDAEQHIARVRQRVAQGGHDIPEERIRQRCRTSLQNLLGLMPHLALLSVYDNSVDVAVGAAVPDPRLVLRMEAGRRVFPAMIADARHTPDWAKPLVEAAFQDDA</sequence>
<proteinExistence type="predicted"/>
<protein>
    <recommendedName>
        <fullName evidence="3">UDP-N-acetylglucosamine kinase</fullName>
    </recommendedName>
</protein>
<dbReference type="RefSeq" id="WP_086064456.1">
    <property type="nucleotide sequence ID" value="NZ_CP021108.1"/>
</dbReference>
<dbReference type="Proteomes" id="UP000194151">
    <property type="component" value="Chromosome"/>
</dbReference>
<dbReference type="PANTHER" id="PTHR39206">
    <property type="entry name" value="SLL8004 PROTEIN"/>
    <property type="match status" value="1"/>
</dbReference>
<accession>A0A1W6YJM7</accession>
<evidence type="ECO:0000313" key="2">
    <source>
        <dbReference type="Proteomes" id="UP000194151"/>
    </source>
</evidence>
<gene>
    <name evidence="1" type="ORF">CAL12_10685</name>
</gene>
<dbReference type="AlphaFoldDB" id="A0A1W6YJM7"/>
<dbReference type="SUPFAM" id="SSF52540">
    <property type="entry name" value="P-loop containing nucleoside triphosphate hydrolases"/>
    <property type="match status" value="1"/>
</dbReference>
<evidence type="ECO:0008006" key="3">
    <source>
        <dbReference type="Google" id="ProtNLM"/>
    </source>
</evidence>
<dbReference type="EMBL" id="CP021108">
    <property type="protein sequence ID" value="ARP81260.1"/>
    <property type="molecule type" value="Genomic_DNA"/>
</dbReference>
<name>A0A1W6YJM7_9BORD</name>
<dbReference type="OrthoDB" id="9791543at2"/>
<dbReference type="Pfam" id="PF13671">
    <property type="entry name" value="AAA_33"/>
    <property type="match status" value="1"/>
</dbReference>
<evidence type="ECO:0000313" key="1">
    <source>
        <dbReference type="EMBL" id="ARP81260.1"/>
    </source>
</evidence>
<dbReference type="Gene3D" id="3.40.50.300">
    <property type="entry name" value="P-loop containing nucleotide triphosphate hydrolases"/>
    <property type="match status" value="1"/>
</dbReference>
<reference evidence="1 2" key="1">
    <citation type="submission" date="2017-05" db="EMBL/GenBank/DDBJ databases">
        <title>Complete and WGS of Bordetella genogroups.</title>
        <authorList>
            <person name="Spilker T."/>
            <person name="LiPuma J."/>
        </authorList>
    </citation>
    <scope>NUCLEOTIDE SEQUENCE [LARGE SCALE GENOMIC DNA]</scope>
    <source>
        <strain evidence="1 2">AU19157</strain>
    </source>
</reference>
<dbReference type="PANTHER" id="PTHR39206:SF1">
    <property type="entry name" value="SLL8004 PROTEIN"/>
    <property type="match status" value="1"/>
</dbReference>
<dbReference type="STRING" id="1416806.CAL12_10685"/>
<organism evidence="1 2">
    <name type="scientific">Bordetella genomosp. 8</name>
    <dbReference type="NCBI Taxonomy" id="1416806"/>
    <lineage>
        <taxon>Bacteria</taxon>
        <taxon>Pseudomonadati</taxon>
        <taxon>Pseudomonadota</taxon>
        <taxon>Betaproteobacteria</taxon>
        <taxon>Burkholderiales</taxon>
        <taxon>Alcaligenaceae</taxon>
        <taxon>Bordetella</taxon>
    </lineage>
</organism>